<evidence type="ECO:0000313" key="1">
    <source>
        <dbReference type="EMBL" id="OTP65733.1"/>
    </source>
</evidence>
<accession>A0A242M3H1</accession>
<dbReference type="EMBL" id="NBTZ01000172">
    <property type="protein sequence ID" value="OTP65733.1"/>
    <property type="molecule type" value="Genomic_DNA"/>
</dbReference>
<organism evidence="1 2">
    <name type="scientific">Caballeronia sordidicola</name>
    <name type="common">Burkholderia sordidicola</name>
    <dbReference type="NCBI Taxonomy" id="196367"/>
    <lineage>
        <taxon>Bacteria</taxon>
        <taxon>Pseudomonadati</taxon>
        <taxon>Pseudomonadota</taxon>
        <taxon>Betaproteobacteria</taxon>
        <taxon>Burkholderiales</taxon>
        <taxon>Burkholderiaceae</taxon>
        <taxon>Caballeronia</taxon>
    </lineage>
</organism>
<proteinExistence type="predicted"/>
<gene>
    <name evidence="1" type="ORF">PAMC26577_38760</name>
</gene>
<reference evidence="1 2" key="1">
    <citation type="submission" date="2017-03" db="EMBL/GenBank/DDBJ databases">
        <title>Genome analysis of strain PAMC 26577.</title>
        <authorList>
            <person name="Oh H.-M."/>
            <person name="Yang J.-A."/>
        </authorList>
    </citation>
    <scope>NUCLEOTIDE SEQUENCE [LARGE SCALE GENOMIC DNA]</scope>
    <source>
        <strain evidence="1 2">PAMC 26577</strain>
    </source>
</reference>
<dbReference type="Proteomes" id="UP000195221">
    <property type="component" value="Unassembled WGS sequence"/>
</dbReference>
<name>A0A242M3H1_CABSO</name>
<evidence type="ECO:0000313" key="2">
    <source>
        <dbReference type="Proteomes" id="UP000195221"/>
    </source>
</evidence>
<sequence length="49" mass="5501">MRAWVTRVVRDLVTAPKAQESNTRMAAESAGASSERWSDASDYMRVLSR</sequence>
<comment type="caution">
    <text evidence="1">The sequence shown here is derived from an EMBL/GenBank/DDBJ whole genome shotgun (WGS) entry which is preliminary data.</text>
</comment>
<protein>
    <submittedName>
        <fullName evidence="1">Uncharacterized protein</fullName>
    </submittedName>
</protein>
<dbReference type="AlphaFoldDB" id="A0A242M3H1"/>